<name>A0ABY9QFN8_GEOTD</name>
<reference evidence="2 3" key="1">
    <citation type="submission" date="2023-08" db="EMBL/GenBank/DDBJ databases">
        <title>Complete genome sequence of Geobacillus thermodenitrificans K1041, a genetically tractable strain representative of the genus Geobacillus.</title>
        <authorList>
            <person name="Kani S."/>
            <person name="Suzuki H."/>
        </authorList>
    </citation>
    <scope>NUCLEOTIDE SEQUENCE [LARGE SCALE GENOMIC DNA]</scope>
    <source>
        <strain evidence="2 3">K1041</strain>
    </source>
</reference>
<evidence type="ECO:0000313" key="2">
    <source>
        <dbReference type="EMBL" id="WMV77051.1"/>
    </source>
</evidence>
<proteinExistence type="predicted"/>
<feature type="region of interest" description="Disordered" evidence="1">
    <location>
        <begin position="1"/>
        <end position="23"/>
    </location>
</feature>
<accession>A0ABY9QFN8</accession>
<protein>
    <recommendedName>
        <fullName evidence="4">Halobacterial output domain-containing protein</fullName>
    </recommendedName>
</protein>
<evidence type="ECO:0000313" key="3">
    <source>
        <dbReference type="Proteomes" id="UP001297580"/>
    </source>
</evidence>
<evidence type="ECO:0008006" key="4">
    <source>
        <dbReference type="Google" id="ProtNLM"/>
    </source>
</evidence>
<keyword evidence="3" id="KW-1185">Reference proteome</keyword>
<evidence type="ECO:0000256" key="1">
    <source>
        <dbReference type="SAM" id="MobiDB-lite"/>
    </source>
</evidence>
<dbReference type="GeneID" id="87621648"/>
<sequence>MYHVFFERRPTRRPTQQPVRPQLPQLPGALYEQLTALLPDTEVNVHTANETYYNALFLGFEPQTNTVSLLVDRFYEDGGHTLTLDATTITAIDLPASMQSSSSTNLDDEVE</sequence>
<dbReference type="RefSeq" id="WP_008878945.1">
    <property type="nucleotide sequence ID" value="NZ_CP017690.1"/>
</dbReference>
<feature type="compositionally biased region" description="Low complexity" evidence="1">
    <location>
        <begin position="13"/>
        <end position="23"/>
    </location>
</feature>
<dbReference type="Proteomes" id="UP001297580">
    <property type="component" value="Chromosome"/>
</dbReference>
<organism evidence="2 3">
    <name type="scientific">Geobacillus thermodenitrificans</name>
    <dbReference type="NCBI Taxonomy" id="33940"/>
    <lineage>
        <taxon>Bacteria</taxon>
        <taxon>Bacillati</taxon>
        <taxon>Bacillota</taxon>
        <taxon>Bacilli</taxon>
        <taxon>Bacillales</taxon>
        <taxon>Anoxybacillaceae</taxon>
        <taxon>Geobacillus</taxon>
    </lineage>
</organism>
<gene>
    <name evidence="2" type="ORF">HSX42_04505</name>
</gene>
<dbReference type="EMBL" id="CP133461">
    <property type="protein sequence ID" value="WMV77051.1"/>
    <property type="molecule type" value="Genomic_DNA"/>
</dbReference>